<evidence type="ECO:0008006" key="3">
    <source>
        <dbReference type="Google" id="ProtNLM"/>
    </source>
</evidence>
<protein>
    <recommendedName>
        <fullName evidence="3">DUF1488 family protein</fullName>
    </recommendedName>
</protein>
<dbReference type="RefSeq" id="WP_238749888.1">
    <property type="nucleotide sequence ID" value="NZ_CAKLPZ010000001.1"/>
</dbReference>
<comment type="caution">
    <text evidence="1">The sequence shown here is derived from an EMBL/GenBank/DDBJ whole genome shotgun (WGS) entry which is preliminary data.</text>
</comment>
<sequence length="94" mass="10969">MRIIGRLPDARMQITIFENDGRFPVQFELAGLTQIYRFRKGDRLGNLGELRAYVDESFRSSVLRQFEAMQHTQAEVLRRIQPAEDPYGDLPEII</sequence>
<keyword evidence="2" id="KW-1185">Reference proteome</keyword>
<proteinExistence type="predicted"/>
<dbReference type="Proteomes" id="UP000837803">
    <property type="component" value="Unassembled WGS sequence"/>
</dbReference>
<dbReference type="EMBL" id="CAKLPZ010000001">
    <property type="protein sequence ID" value="CAH0999680.1"/>
    <property type="molecule type" value="Genomic_DNA"/>
</dbReference>
<accession>A0ABN8F0V1</accession>
<name>A0ABN8F0V1_9BACT</name>
<evidence type="ECO:0000313" key="2">
    <source>
        <dbReference type="Proteomes" id="UP000837803"/>
    </source>
</evidence>
<gene>
    <name evidence="1" type="ORF">LEM8419_00980</name>
</gene>
<organism evidence="1 2">
    <name type="scientific">Neolewinella maritima</name>
    <dbReference type="NCBI Taxonomy" id="1383882"/>
    <lineage>
        <taxon>Bacteria</taxon>
        <taxon>Pseudomonadati</taxon>
        <taxon>Bacteroidota</taxon>
        <taxon>Saprospiria</taxon>
        <taxon>Saprospirales</taxon>
        <taxon>Lewinellaceae</taxon>
        <taxon>Neolewinella</taxon>
    </lineage>
</organism>
<reference evidence="1" key="1">
    <citation type="submission" date="2021-12" db="EMBL/GenBank/DDBJ databases">
        <authorList>
            <person name="Rodrigo-Torres L."/>
            <person name="Arahal R. D."/>
            <person name="Lucena T."/>
        </authorList>
    </citation>
    <scope>NUCLEOTIDE SEQUENCE</scope>
    <source>
        <strain evidence="1">CECT 8419</strain>
    </source>
</reference>
<evidence type="ECO:0000313" key="1">
    <source>
        <dbReference type="EMBL" id="CAH0999680.1"/>
    </source>
</evidence>